<evidence type="ECO:0000256" key="3">
    <source>
        <dbReference type="ARBA" id="ARBA00022490"/>
    </source>
</evidence>
<dbReference type="PANTHER" id="PTHR13138:SF3">
    <property type="entry name" value="CD2 ANTIGEN CYTOPLASMIC TAIL-BINDING PROTEIN 2"/>
    <property type="match status" value="1"/>
</dbReference>
<evidence type="ECO:0000256" key="5">
    <source>
        <dbReference type="ARBA" id="ARBA00022553"/>
    </source>
</evidence>
<feature type="compositionally biased region" description="Acidic residues" evidence="14">
    <location>
        <begin position="190"/>
        <end position="200"/>
    </location>
</feature>
<dbReference type="KEGG" id="gsh:117350216"/>
<dbReference type="InterPro" id="IPR003169">
    <property type="entry name" value="GYF"/>
</dbReference>
<dbReference type="CTD" id="10421"/>
<dbReference type="GO" id="GO:0006397">
    <property type="term" value="P:mRNA processing"/>
    <property type="evidence" value="ECO:0007669"/>
    <property type="project" value="UniProtKB-KW"/>
</dbReference>
<evidence type="ECO:0000256" key="13">
    <source>
        <dbReference type="ARBA" id="ARBA00070924"/>
    </source>
</evidence>
<keyword evidence="4" id="KW-1017">Isopeptide bond</keyword>
<evidence type="ECO:0000256" key="8">
    <source>
        <dbReference type="ARBA" id="ARBA00022990"/>
    </source>
</evidence>
<dbReference type="PANTHER" id="PTHR13138">
    <property type="entry name" value="PROTEIN LIN1"/>
    <property type="match status" value="1"/>
</dbReference>
<reference evidence="17" key="1">
    <citation type="submission" date="2025-08" db="UniProtKB">
        <authorList>
            <consortium name="RefSeq"/>
        </authorList>
    </citation>
    <scope>IDENTIFICATION</scope>
</reference>
<protein>
    <recommendedName>
        <fullName evidence="13">CD2 antigen cytoplasmic tail-binding protein 2</fullName>
    </recommendedName>
</protein>
<keyword evidence="6" id="KW-0507">mRNA processing</keyword>
<evidence type="ECO:0000256" key="2">
    <source>
        <dbReference type="ARBA" id="ARBA00004496"/>
    </source>
</evidence>
<keyword evidence="3" id="KW-0963">Cytoplasm</keyword>
<feature type="compositionally biased region" description="Acidic residues" evidence="14">
    <location>
        <begin position="100"/>
        <end position="109"/>
    </location>
</feature>
<dbReference type="InParanoid" id="A0A6P8P8Y3"/>
<dbReference type="RefSeq" id="XP_033780224.1">
    <property type="nucleotide sequence ID" value="XM_033924333.1"/>
</dbReference>
<feature type="region of interest" description="Disordered" evidence="14">
    <location>
        <begin position="48"/>
        <end position="128"/>
    </location>
</feature>
<dbReference type="Gene3D" id="3.30.1490.40">
    <property type="match status" value="1"/>
</dbReference>
<comment type="function">
    <text evidence="11">Involved in pre-mRNA splicing as component of the U5 snRNP complex that is involved in spliceosome assembly.</text>
</comment>
<comment type="subunit">
    <text evidence="12">Component of the U5 snRNP complex composed of the U5 snRNA and at least PRPF6, PRPF8, SNRNP200, EFTUD2, SNRNP40, DDX23, TXNL4A and CD2BP2. Interacts directly with TXNL4A and PRPF6. Interacts (via GYF domain) with CD2 (via Pro-rich sequence in the cytoplasmic domain). Interacts with PQBP1.</text>
</comment>
<comment type="subcellular location">
    <subcellularLocation>
        <location evidence="2">Cytoplasm</location>
    </subcellularLocation>
    <subcellularLocation>
        <location evidence="1">Nucleus</location>
    </subcellularLocation>
</comment>
<evidence type="ECO:0000256" key="7">
    <source>
        <dbReference type="ARBA" id="ARBA00022843"/>
    </source>
</evidence>
<dbReference type="GeneID" id="117350216"/>
<keyword evidence="16" id="KW-1185">Reference proteome</keyword>
<evidence type="ECO:0000256" key="6">
    <source>
        <dbReference type="ARBA" id="ARBA00022664"/>
    </source>
</evidence>
<dbReference type="PROSITE" id="PS50829">
    <property type="entry name" value="GYF"/>
    <property type="match status" value="1"/>
</dbReference>
<evidence type="ECO:0000313" key="16">
    <source>
        <dbReference type="Proteomes" id="UP000515159"/>
    </source>
</evidence>
<keyword evidence="8" id="KW-0007">Acetylation</keyword>
<dbReference type="SMART" id="SM00444">
    <property type="entry name" value="GYF"/>
    <property type="match status" value="1"/>
</dbReference>
<keyword evidence="9" id="KW-0508">mRNA splicing</keyword>
<dbReference type="GO" id="GO:0008380">
    <property type="term" value="P:RNA splicing"/>
    <property type="evidence" value="ECO:0007669"/>
    <property type="project" value="UniProtKB-KW"/>
</dbReference>
<evidence type="ECO:0000256" key="9">
    <source>
        <dbReference type="ARBA" id="ARBA00023187"/>
    </source>
</evidence>
<organism evidence="16 17">
    <name type="scientific">Geotrypetes seraphini</name>
    <name type="common">Gaboon caecilian</name>
    <name type="synonym">Caecilia seraphini</name>
    <dbReference type="NCBI Taxonomy" id="260995"/>
    <lineage>
        <taxon>Eukaryota</taxon>
        <taxon>Metazoa</taxon>
        <taxon>Chordata</taxon>
        <taxon>Craniata</taxon>
        <taxon>Vertebrata</taxon>
        <taxon>Euteleostomi</taxon>
        <taxon>Amphibia</taxon>
        <taxon>Gymnophiona</taxon>
        <taxon>Geotrypetes</taxon>
    </lineage>
</organism>
<evidence type="ECO:0000256" key="14">
    <source>
        <dbReference type="SAM" id="MobiDB-lite"/>
    </source>
</evidence>
<feature type="domain" description="GYF" evidence="15">
    <location>
        <begin position="356"/>
        <end position="414"/>
    </location>
</feature>
<dbReference type="GO" id="GO:0005682">
    <property type="term" value="C:U5 snRNP"/>
    <property type="evidence" value="ECO:0007669"/>
    <property type="project" value="InterPro"/>
</dbReference>
<accession>A0A6P8P8Y3</accession>
<name>A0A6P8P8Y3_GEOSA</name>
<dbReference type="CDD" id="cd00072">
    <property type="entry name" value="GYF"/>
    <property type="match status" value="1"/>
</dbReference>
<dbReference type="Pfam" id="PF02213">
    <property type="entry name" value="GYF"/>
    <property type="match status" value="1"/>
</dbReference>
<dbReference type="InterPro" id="IPR039905">
    <property type="entry name" value="CD2BP2/Lin1"/>
</dbReference>
<sequence length="417" mass="47485">MGRGRLFCAPMSSFLSAGNDRGGGVFDVRTVKCIWGCLGSKSAPLSTEAMSKRKVAFEEVEDTGTEEEEEPFLPRKRLQEDTTKAGGPGSRFKGKHSLDSDEEDDDEAGDSQKYDILTSEDVEGQESATIDFEGGMKITPFNLQEEMEEGYFDSEGNYFLKKEAEIRDNWLDNIDWVKIKEQVPGKQEPQSEEEDDEDSEREEHKTLKRKAVLEGLLEILRPGETVARAIQRLGGKGTKRPGAGWVRGSRKKQIEHDRPNEVEQEEAEIQRKEQLERLTGLADQMVVQGVYEIYQDTYEKVAYHLKMIPDALPADAMGDSRDQLDMFADDIEEEKLSKVQTEKTIRGSSVGDEPPETMWEYKWENTDGAELYGPFSSTQMQDWVDQGYFPDGVYCRKVENSEGQFYNSRRIDFDLYT</sequence>
<evidence type="ECO:0000256" key="10">
    <source>
        <dbReference type="ARBA" id="ARBA00023242"/>
    </source>
</evidence>
<dbReference type="FunCoup" id="A0A6P8P8Y3">
    <property type="interactions" value="4081"/>
</dbReference>
<dbReference type="OrthoDB" id="331341at2759"/>
<evidence type="ECO:0000256" key="11">
    <source>
        <dbReference type="ARBA" id="ARBA00056564"/>
    </source>
</evidence>
<feature type="region of interest" description="Disordered" evidence="14">
    <location>
        <begin position="181"/>
        <end position="206"/>
    </location>
</feature>
<evidence type="ECO:0000259" key="15">
    <source>
        <dbReference type="PROSITE" id="PS50829"/>
    </source>
</evidence>
<keyword evidence="5" id="KW-0597">Phosphoprotein</keyword>
<dbReference type="AlphaFoldDB" id="A0A6P8P8Y3"/>
<dbReference type="SUPFAM" id="SSF55277">
    <property type="entry name" value="GYF domain"/>
    <property type="match status" value="1"/>
</dbReference>
<evidence type="ECO:0000256" key="4">
    <source>
        <dbReference type="ARBA" id="ARBA00022499"/>
    </source>
</evidence>
<evidence type="ECO:0000313" key="17">
    <source>
        <dbReference type="RefSeq" id="XP_033780224.1"/>
    </source>
</evidence>
<gene>
    <name evidence="17" type="primary">CD2BP2</name>
</gene>
<dbReference type="FunFam" id="3.30.1490.40:FF:000002">
    <property type="entry name" value="CD2 antigen cytoplasmic tail-binding protein 2"/>
    <property type="match status" value="1"/>
</dbReference>
<proteinExistence type="predicted"/>
<keyword evidence="7" id="KW-0832">Ubl conjugation</keyword>
<feature type="compositionally biased region" description="Acidic residues" evidence="14">
    <location>
        <begin position="58"/>
        <end position="71"/>
    </location>
</feature>
<feature type="region of interest" description="Disordered" evidence="14">
    <location>
        <begin position="235"/>
        <end position="260"/>
    </location>
</feature>
<evidence type="ECO:0000256" key="1">
    <source>
        <dbReference type="ARBA" id="ARBA00004123"/>
    </source>
</evidence>
<dbReference type="InterPro" id="IPR035445">
    <property type="entry name" value="GYF-like_dom_sf"/>
</dbReference>
<evidence type="ECO:0000256" key="12">
    <source>
        <dbReference type="ARBA" id="ARBA00064937"/>
    </source>
</evidence>
<dbReference type="Proteomes" id="UP000515159">
    <property type="component" value="Chromosome 16"/>
</dbReference>
<dbReference type="GO" id="GO:0005737">
    <property type="term" value="C:cytoplasm"/>
    <property type="evidence" value="ECO:0007669"/>
    <property type="project" value="UniProtKB-SubCell"/>
</dbReference>
<keyword evidence="10" id="KW-0539">Nucleus</keyword>